<gene>
    <name evidence="1" type="ORF">LPTSP4_13330</name>
</gene>
<reference evidence="1 2" key="1">
    <citation type="submission" date="2018-02" db="EMBL/GenBank/DDBJ databases">
        <title>Novel Leptospira species isolated from soil and water in Japan.</title>
        <authorList>
            <person name="Nakao R."/>
            <person name="Masuzawa T."/>
        </authorList>
    </citation>
    <scope>NUCLEOTIDE SEQUENCE [LARGE SCALE GENOMIC DNA]</scope>
    <source>
        <strain evidence="1 2">YH101</strain>
    </source>
</reference>
<dbReference type="EMBL" id="BFBB01000003">
    <property type="protein sequence ID" value="GBF49814.1"/>
    <property type="molecule type" value="Genomic_DNA"/>
</dbReference>
<accession>A0A2P2DYW2</accession>
<name>A0A2P2DYW2_9LEPT</name>
<proteinExistence type="predicted"/>
<protein>
    <submittedName>
        <fullName evidence="1">Uncharacterized protein</fullName>
    </submittedName>
</protein>
<comment type="caution">
    <text evidence="1">The sequence shown here is derived from an EMBL/GenBank/DDBJ whole genome shotgun (WGS) entry which is preliminary data.</text>
</comment>
<dbReference type="Proteomes" id="UP000245133">
    <property type="component" value="Unassembled WGS sequence"/>
</dbReference>
<sequence>MKILLALIRLNCEVRNEMTEKIIQSCKSLSKNLLEIKYFAEKKNTSRTSVYRALSDKKLNEVKIGKNSRFIILDDEAKKWKPGRQ</sequence>
<evidence type="ECO:0000313" key="2">
    <source>
        <dbReference type="Proteomes" id="UP000245133"/>
    </source>
</evidence>
<dbReference type="AlphaFoldDB" id="A0A2P2DYW2"/>
<evidence type="ECO:0000313" key="1">
    <source>
        <dbReference type="EMBL" id="GBF49814.1"/>
    </source>
</evidence>
<keyword evidence="2" id="KW-1185">Reference proteome</keyword>
<organism evidence="1 2">
    <name type="scientific">Leptospira ryugenii</name>
    <dbReference type="NCBI Taxonomy" id="1917863"/>
    <lineage>
        <taxon>Bacteria</taxon>
        <taxon>Pseudomonadati</taxon>
        <taxon>Spirochaetota</taxon>
        <taxon>Spirochaetia</taxon>
        <taxon>Leptospirales</taxon>
        <taxon>Leptospiraceae</taxon>
        <taxon>Leptospira</taxon>
    </lineage>
</organism>